<dbReference type="InterPro" id="IPR027417">
    <property type="entry name" value="P-loop_NTPase"/>
</dbReference>
<reference evidence="6" key="1">
    <citation type="submission" date="2021-09" db="EMBL/GenBank/DDBJ databases">
        <authorList>
            <consortium name="AG Swart"/>
            <person name="Singh M."/>
            <person name="Singh A."/>
            <person name="Seah K."/>
            <person name="Emmerich C."/>
        </authorList>
    </citation>
    <scope>NUCLEOTIDE SEQUENCE</scope>
    <source>
        <strain evidence="6">ATCC30299</strain>
    </source>
</reference>
<gene>
    <name evidence="6" type="ORF">BSTOLATCC_MIC36428</name>
</gene>
<dbReference type="GO" id="GO:0016787">
    <property type="term" value="F:hydrolase activity"/>
    <property type="evidence" value="ECO:0007669"/>
    <property type="project" value="UniProtKB-KW"/>
</dbReference>
<dbReference type="EC" id="3.6.4.13" evidence="4"/>
<dbReference type="EMBL" id="CAJZBQ010000036">
    <property type="protein sequence ID" value="CAG9324642.1"/>
    <property type="molecule type" value="Genomic_DNA"/>
</dbReference>
<comment type="domain">
    <text evidence="4">The Q motif is unique to and characteristic of the DEAD box family of RNA helicases and controls ATP binding and hydrolysis.</text>
</comment>
<organism evidence="6 7">
    <name type="scientific">Blepharisma stoltei</name>
    <dbReference type="NCBI Taxonomy" id="1481888"/>
    <lineage>
        <taxon>Eukaryota</taxon>
        <taxon>Sar</taxon>
        <taxon>Alveolata</taxon>
        <taxon>Ciliophora</taxon>
        <taxon>Postciliodesmatophora</taxon>
        <taxon>Heterotrichea</taxon>
        <taxon>Heterotrichida</taxon>
        <taxon>Blepharismidae</taxon>
        <taxon>Blepharisma</taxon>
    </lineage>
</organism>
<comment type="similarity">
    <text evidence="4">Belongs to the DEAD box helicase family.</text>
</comment>
<dbReference type="Gene3D" id="3.40.50.300">
    <property type="entry name" value="P-loop containing nucleotide triphosphate hydrolases"/>
    <property type="match status" value="2"/>
</dbReference>
<comment type="caution">
    <text evidence="6">The sequence shown here is derived from an EMBL/GenBank/DDBJ whole genome shotgun (WGS) entry which is preliminary data.</text>
</comment>
<evidence type="ECO:0000256" key="3">
    <source>
        <dbReference type="ARBA" id="ARBA00022840"/>
    </source>
</evidence>
<dbReference type="InterPro" id="IPR011545">
    <property type="entry name" value="DEAD/DEAH_box_helicase_dom"/>
</dbReference>
<keyword evidence="4" id="KW-0347">Helicase</keyword>
<dbReference type="PROSITE" id="PS51192">
    <property type="entry name" value="HELICASE_ATP_BIND_1"/>
    <property type="match status" value="1"/>
</dbReference>
<sequence length="403" mass="46576">MADSENYFILESNKNLAFISSYSDIPLKQPLMQVLEEEGIREPLPLHKQCLQSFLDEPQVMLFIPPATGKALLLCLGIFQLIDINLNQPQVIIVEPRKYLIDEMAIVLEKWGKYLSPTIVQTTGENDRNADLAKIQNSQIVIGTSGRLNNFLKFNQSLFRHVSLIVIDAGGGIHQPNSSKNAEERKDWVDQGNAVFGIINKLNKNVKKWWISNPTNEESFIKRVTKNPRNLLTISAKFQVAVAGGLIHYKLDCTDEVDKLQKLKHLLSRDPEKQKIIFCKKENLEKLQTEIGNSYGDILLFSNQMDKNQLKEMLESFRNRQYLIGICPSKGFLMRQLDTKDPIEIYNYDIAKSKKKYLRRIRRNGFFKQGDKVFNFPINEEEKDKLAKIERKYSYEMQNLSLD</sequence>
<proteinExistence type="inferred from homology"/>
<comment type="catalytic activity">
    <reaction evidence="4">
        <text>ATP + H2O = ADP + phosphate + H(+)</text>
        <dbReference type="Rhea" id="RHEA:13065"/>
        <dbReference type="ChEBI" id="CHEBI:15377"/>
        <dbReference type="ChEBI" id="CHEBI:15378"/>
        <dbReference type="ChEBI" id="CHEBI:30616"/>
        <dbReference type="ChEBI" id="CHEBI:43474"/>
        <dbReference type="ChEBI" id="CHEBI:456216"/>
        <dbReference type="EC" id="3.6.4.13"/>
    </reaction>
</comment>
<feature type="domain" description="Helicase ATP-binding" evidence="5">
    <location>
        <begin position="51"/>
        <end position="256"/>
    </location>
</feature>
<dbReference type="SMART" id="SM00487">
    <property type="entry name" value="DEXDc"/>
    <property type="match status" value="1"/>
</dbReference>
<keyword evidence="2 4" id="KW-0378">Hydrolase</keyword>
<name>A0AAU9JHQ5_9CILI</name>
<evidence type="ECO:0000313" key="6">
    <source>
        <dbReference type="EMBL" id="CAG9324642.1"/>
    </source>
</evidence>
<evidence type="ECO:0000256" key="4">
    <source>
        <dbReference type="RuleBase" id="RU365068"/>
    </source>
</evidence>
<dbReference type="AlphaFoldDB" id="A0AAU9JHQ5"/>
<dbReference type="Proteomes" id="UP001162131">
    <property type="component" value="Unassembled WGS sequence"/>
</dbReference>
<dbReference type="Pfam" id="PF00270">
    <property type="entry name" value="DEAD"/>
    <property type="match status" value="1"/>
</dbReference>
<dbReference type="GO" id="GO:0005524">
    <property type="term" value="F:ATP binding"/>
    <property type="evidence" value="ECO:0007669"/>
    <property type="project" value="UniProtKB-UniRule"/>
</dbReference>
<keyword evidence="4" id="KW-0694">RNA-binding</keyword>
<keyword evidence="1 4" id="KW-0547">Nucleotide-binding</keyword>
<dbReference type="SUPFAM" id="SSF52540">
    <property type="entry name" value="P-loop containing nucleoside triphosphate hydrolases"/>
    <property type="match status" value="2"/>
</dbReference>
<protein>
    <recommendedName>
        <fullName evidence="4">ATP-dependent RNA helicase</fullName>
        <ecNumber evidence="4">3.6.4.13</ecNumber>
    </recommendedName>
</protein>
<dbReference type="PANTHER" id="PTHR24031">
    <property type="entry name" value="RNA HELICASE"/>
    <property type="match status" value="1"/>
</dbReference>
<keyword evidence="7" id="KW-1185">Reference proteome</keyword>
<evidence type="ECO:0000256" key="2">
    <source>
        <dbReference type="ARBA" id="ARBA00022801"/>
    </source>
</evidence>
<dbReference type="GO" id="GO:0003724">
    <property type="term" value="F:RNA helicase activity"/>
    <property type="evidence" value="ECO:0007669"/>
    <property type="project" value="UniProtKB-EC"/>
</dbReference>
<accession>A0AAU9JHQ5</accession>
<dbReference type="GO" id="GO:0003723">
    <property type="term" value="F:RNA binding"/>
    <property type="evidence" value="ECO:0007669"/>
    <property type="project" value="UniProtKB-UniRule"/>
</dbReference>
<evidence type="ECO:0000256" key="1">
    <source>
        <dbReference type="ARBA" id="ARBA00022741"/>
    </source>
</evidence>
<evidence type="ECO:0000313" key="7">
    <source>
        <dbReference type="Proteomes" id="UP001162131"/>
    </source>
</evidence>
<dbReference type="InterPro" id="IPR014001">
    <property type="entry name" value="Helicase_ATP-bd"/>
</dbReference>
<evidence type="ECO:0000259" key="5">
    <source>
        <dbReference type="PROSITE" id="PS51192"/>
    </source>
</evidence>
<comment type="function">
    <text evidence="4">RNA helicase.</text>
</comment>
<keyword evidence="3 4" id="KW-0067">ATP-binding</keyword>